<keyword evidence="3" id="KW-1185">Reference proteome</keyword>
<evidence type="ECO:0000313" key="2">
    <source>
        <dbReference type="EMBL" id="RAI77469.1"/>
    </source>
</evidence>
<keyword evidence="1" id="KW-0472">Membrane</keyword>
<dbReference type="AlphaFoldDB" id="A0A327NSN1"/>
<dbReference type="Proteomes" id="UP000249016">
    <property type="component" value="Unassembled WGS sequence"/>
</dbReference>
<keyword evidence="1" id="KW-0812">Transmembrane</keyword>
<accession>A0A327NSN1</accession>
<gene>
    <name evidence="2" type="ORF">HMF3257_30780</name>
</gene>
<sequence>MGAVNNKYNRSWILSLWVIVIPPIWMLCTIYFNIEYYGVGNQIMAFLAMVITLPALFIFIFFASRDKKLGKSRRNIILPAVVFSLLWATYLLYALISGEFV</sequence>
<reference evidence="2 3" key="1">
    <citation type="submission" date="2018-06" db="EMBL/GenBank/DDBJ databases">
        <title>Spirosoma sp. HMF3257 Genome sequencing and assembly.</title>
        <authorList>
            <person name="Kang H."/>
            <person name="Cha I."/>
            <person name="Kim H."/>
            <person name="Kang J."/>
            <person name="Joh K."/>
        </authorList>
    </citation>
    <scope>NUCLEOTIDE SEQUENCE [LARGE SCALE GENOMIC DNA]</scope>
    <source>
        <strain evidence="2 3">HMF3257</strain>
    </source>
</reference>
<name>A0A327NSN1_9BACT</name>
<organism evidence="2 3">
    <name type="scientific">Spirosoma telluris</name>
    <dbReference type="NCBI Taxonomy" id="2183553"/>
    <lineage>
        <taxon>Bacteria</taxon>
        <taxon>Pseudomonadati</taxon>
        <taxon>Bacteroidota</taxon>
        <taxon>Cytophagia</taxon>
        <taxon>Cytophagales</taxon>
        <taxon>Cytophagaceae</taxon>
        <taxon>Spirosoma</taxon>
    </lineage>
</organism>
<feature type="transmembrane region" description="Helical" evidence="1">
    <location>
        <begin position="76"/>
        <end position="96"/>
    </location>
</feature>
<comment type="caution">
    <text evidence="2">The sequence shown here is derived from an EMBL/GenBank/DDBJ whole genome shotgun (WGS) entry which is preliminary data.</text>
</comment>
<feature type="transmembrane region" description="Helical" evidence="1">
    <location>
        <begin position="44"/>
        <end position="64"/>
    </location>
</feature>
<dbReference type="EMBL" id="QLII01000001">
    <property type="protein sequence ID" value="RAI77469.1"/>
    <property type="molecule type" value="Genomic_DNA"/>
</dbReference>
<evidence type="ECO:0000313" key="3">
    <source>
        <dbReference type="Proteomes" id="UP000249016"/>
    </source>
</evidence>
<evidence type="ECO:0000256" key="1">
    <source>
        <dbReference type="SAM" id="Phobius"/>
    </source>
</evidence>
<proteinExistence type="predicted"/>
<protein>
    <submittedName>
        <fullName evidence="2">Uncharacterized protein</fullName>
    </submittedName>
</protein>
<feature type="transmembrane region" description="Helical" evidence="1">
    <location>
        <begin position="12"/>
        <end position="32"/>
    </location>
</feature>
<keyword evidence="1" id="KW-1133">Transmembrane helix</keyword>